<evidence type="ECO:0000313" key="10">
    <source>
        <dbReference type="EMBL" id="KAF2147853.1"/>
    </source>
</evidence>
<dbReference type="InterPro" id="IPR053826">
    <property type="entry name" value="WDR75"/>
</dbReference>
<keyword evidence="5" id="KW-0677">Repeat</keyword>
<feature type="compositionally biased region" description="Polar residues" evidence="9">
    <location>
        <begin position="112"/>
        <end position="133"/>
    </location>
</feature>
<dbReference type="PROSITE" id="PS50294">
    <property type="entry name" value="WD_REPEATS_REGION"/>
    <property type="match status" value="1"/>
</dbReference>
<dbReference type="PROSITE" id="PS50082">
    <property type="entry name" value="WD_REPEATS_2"/>
    <property type="match status" value="1"/>
</dbReference>
<dbReference type="Gene3D" id="2.130.10.10">
    <property type="entry name" value="YVTN repeat-like/Quinoprotein amine dehydrogenase"/>
    <property type="match status" value="2"/>
</dbReference>
<evidence type="ECO:0000256" key="8">
    <source>
        <dbReference type="PROSITE-ProRule" id="PRU00221"/>
    </source>
</evidence>
<dbReference type="GO" id="GO:0006364">
    <property type="term" value="P:rRNA processing"/>
    <property type="evidence" value="ECO:0007669"/>
    <property type="project" value="UniProtKB-KW"/>
</dbReference>
<evidence type="ECO:0000256" key="1">
    <source>
        <dbReference type="ARBA" id="ARBA00004604"/>
    </source>
</evidence>
<dbReference type="Pfam" id="PF23869">
    <property type="entry name" value="Beta-prop_WDR75_1st"/>
    <property type="match status" value="1"/>
</dbReference>
<gene>
    <name evidence="10" type="ORF">K461DRAFT_316719</name>
</gene>
<comment type="subcellular location">
    <subcellularLocation>
        <location evidence="1">Nucleus</location>
        <location evidence="1">Nucleolus</location>
    </subcellularLocation>
</comment>
<evidence type="ECO:0000313" key="11">
    <source>
        <dbReference type="Proteomes" id="UP000799439"/>
    </source>
</evidence>
<evidence type="ECO:0000256" key="6">
    <source>
        <dbReference type="ARBA" id="ARBA00023163"/>
    </source>
</evidence>
<evidence type="ECO:0000256" key="7">
    <source>
        <dbReference type="ARBA" id="ARBA00023242"/>
    </source>
</evidence>
<proteinExistence type="predicted"/>
<dbReference type="Proteomes" id="UP000799439">
    <property type="component" value="Unassembled WGS sequence"/>
</dbReference>
<dbReference type="SMART" id="SM00320">
    <property type="entry name" value="WD40"/>
    <property type="match status" value="2"/>
</dbReference>
<dbReference type="SUPFAM" id="SSF50978">
    <property type="entry name" value="WD40 repeat-like"/>
    <property type="match status" value="1"/>
</dbReference>
<sequence length="984" mass="108202">MMFEEMEYQTHLAAREATNGNNHFDRIRKEFHSGRMATEQGEEKSLKRKRTQRSRQGPSSTTKRRRGDDQPETDDDTAAEVSAQTVVSLANEVKSEQVNTRNRTPKGKSPKSIATTNGIIPDQQSPAATNTKAVSKHASGAVQAPRLKASKQEEDRNKGWTLSRPAGGRFLPKDPKFSSDGQYLFAAKEHQLQVLSVESSVVHKTIVSSEGSVVRAFAPSRVDPDRVYIGFSSPDRVEVWDLEDTNTPVSTEVVDGDVTQITLGRTSQEDEEALYILTRSNETSFLIRAGQTVSKTRTNILDFCISGDTFIGIGHDKLIAGKVKEGEPHSHFVEWSISSHITCFGVRKHNPGSAKKNHGVIPETRLSIALGTTTGEIFVYENVLIGDKPSGSSLPAPRTLHWHREAVGSVKWSRDGNYLISGGAETTLVIWQLATGKKQFLPHLTAEIEQITVSPSGTSYAIQLADNSVMVISTSELKPTAHFPDLQAQAPANNILTQIEHDDAVPQSFRLVGGFHPLKKDQLNIVVPPSAPRSATHTTVTSRPFLQAFDISNGQHLYRQALTRNKVTDLNSGPDGKRIQEPDVYLMQLSFDGSNMATVESWEPPTTDYKFIADEEQAGQEQTRFNRETYLKFWQWNDGKSCWAMQSRISNPHSCSDGSEPGRILDLVSDRSSSRFFTIGDDATVRSWTPRKSARTEVQDWTSRSHTSLPSTSTQDLTATIAISPDSSLLATTLVSHLSSTSTIHLLTTSPLAPLAVLPPVPGQIHSLTFTPRTLFVLSSEVLTVMDIPTLSPQVTLPLPQPKAHIPLPLRHRSLAVQGQLAALATPFFNAAYPTEAWTQLEIVDPLRAKKQVRYRTSLRGVVLGIEPEWRGRNTWRVVMGDGLVIRLSGPREDGGRSADASVGIRAEDTPAVIGAVVEKQDEGRDVEMEVQEDRVVEGEKRVVRPEQLARLFEGGAGMPVRAMFEGVMDLFVPRPVVAAGGEA</sequence>
<evidence type="ECO:0000256" key="5">
    <source>
        <dbReference type="ARBA" id="ARBA00022737"/>
    </source>
</evidence>
<feature type="repeat" description="WD" evidence="8">
    <location>
        <begin position="400"/>
        <end position="441"/>
    </location>
</feature>
<organism evidence="10 11">
    <name type="scientific">Myriangium duriaei CBS 260.36</name>
    <dbReference type="NCBI Taxonomy" id="1168546"/>
    <lineage>
        <taxon>Eukaryota</taxon>
        <taxon>Fungi</taxon>
        <taxon>Dikarya</taxon>
        <taxon>Ascomycota</taxon>
        <taxon>Pezizomycotina</taxon>
        <taxon>Dothideomycetes</taxon>
        <taxon>Dothideomycetidae</taxon>
        <taxon>Myriangiales</taxon>
        <taxon>Myriangiaceae</taxon>
        <taxon>Myriangium</taxon>
    </lineage>
</organism>
<dbReference type="GO" id="GO:0045943">
    <property type="term" value="P:positive regulation of transcription by RNA polymerase I"/>
    <property type="evidence" value="ECO:0007669"/>
    <property type="project" value="InterPro"/>
</dbReference>
<keyword evidence="2" id="KW-0690">Ribosome biogenesis</keyword>
<dbReference type="SUPFAM" id="SSF82171">
    <property type="entry name" value="DPP6 N-terminal domain-like"/>
    <property type="match status" value="1"/>
</dbReference>
<dbReference type="InterPro" id="IPR036322">
    <property type="entry name" value="WD40_repeat_dom_sf"/>
</dbReference>
<keyword evidence="3" id="KW-0698">rRNA processing</keyword>
<dbReference type="EMBL" id="ML996095">
    <property type="protein sequence ID" value="KAF2147853.1"/>
    <property type="molecule type" value="Genomic_DNA"/>
</dbReference>
<dbReference type="GO" id="GO:0003723">
    <property type="term" value="F:RNA binding"/>
    <property type="evidence" value="ECO:0007669"/>
    <property type="project" value="InterPro"/>
</dbReference>
<evidence type="ECO:0000256" key="2">
    <source>
        <dbReference type="ARBA" id="ARBA00022517"/>
    </source>
</evidence>
<dbReference type="InterPro" id="IPR015943">
    <property type="entry name" value="WD40/YVTN_repeat-like_dom_sf"/>
</dbReference>
<protein>
    <submittedName>
        <fullName evidence="10">WD40 repeat-like protein</fullName>
    </submittedName>
</protein>
<keyword evidence="7" id="KW-0539">Nucleus</keyword>
<evidence type="ECO:0000256" key="3">
    <source>
        <dbReference type="ARBA" id="ARBA00022552"/>
    </source>
</evidence>
<feature type="region of interest" description="Disordered" evidence="9">
    <location>
        <begin position="32"/>
        <end position="167"/>
    </location>
</feature>
<dbReference type="GO" id="GO:2000234">
    <property type="term" value="P:positive regulation of rRNA processing"/>
    <property type="evidence" value="ECO:0007669"/>
    <property type="project" value="TreeGrafter"/>
</dbReference>
<dbReference type="PANTHER" id="PTHR44215">
    <property type="entry name" value="WD REPEAT-CONTAINING PROTEIN 75"/>
    <property type="match status" value="1"/>
</dbReference>
<dbReference type="AlphaFoldDB" id="A0A9P4MC58"/>
<dbReference type="PANTHER" id="PTHR44215:SF1">
    <property type="entry name" value="WD REPEAT-CONTAINING PROTEIN 75"/>
    <property type="match status" value="1"/>
</dbReference>
<evidence type="ECO:0000256" key="9">
    <source>
        <dbReference type="SAM" id="MobiDB-lite"/>
    </source>
</evidence>
<keyword evidence="11" id="KW-1185">Reference proteome</keyword>
<dbReference type="InterPro" id="IPR001680">
    <property type="entry name" value="WD40_rpt"/>
</dbReference>
<evidence type="ECO:0000256" key="4">
    <source>
        <dbReference type="ARBA" id="ARBA00022574"/>
    </source>
</evidence>
<accession>A0A9P4MC58</accession>
<keyword evidence="4 8" id="KW-0853">WD repeat</keyword>
<comment type="caution">
    <text evidence="10">The sequence shown here is derived from an EMBL/GenBank/DDBJ whole genome shotgun (WGS) entry which is preliminary data.</text>
</comment>
<keyword evidence="6" id="KW-0804">Transcription</keyword>
<dbReference type="GO" id="GO:0032040">
    <property type="term" value="C:small-subunit processome"/>
    <property type="evidence" value="ECO:0007669"/>
    <property type="project" value="InterPro"/>
</dbReference>
<reference evidence="10" key="1">
    <citation type="journal article" date="2020" name="Stud. Mycol.">
        <title>101 Dothideomycetes genomes: a test case for predicting lifestyles and emergence of pathogens.</title>
        <authorList>
            <person name="Haridas S."/>
            <person name="Albert R."/>
            <person name="Binder M."/>
            <person name="Bloem J."/>
            <person name="Labutti K."/>
            <person name="Salamov A."/>
            <person name="Andreopoulos B."/>
            <person name="Baker S."/>
            <person name="Barry K."/>
            <person name="Bills G."/>
            <person name="Bluhm B."/>
            <person name="Cannon C."/>
            <person name="Castanera R."/>
            <person name="Culley D."/>
            <person name="Daum C."/>
            <person name="Ezra D."/>
            <person name="Gonzalez J."/>
            <person name="Henrissat B."/>
            <person name="Kuo A."/>
            <person name="Liang C."/>
            <person name="Lipzen A."/>
            <person name="Lutzoni F."/>
            <person name="Magnuson J."/>
            <person name="Mondo S."/>
            <person name="Nolan M."/>
            <person name="Ohm R."/>
            <person name="Pangilinan J."/>
            <person name="Park H.-J."/>
            <person name="Ramirez L."/>
            <person name="Alfaro M."/>
            <person name="Sun H."/>
            <person name="Tritt A."/>
            <person name="Yoshinaga Y."/>
            <person name="Zwiers L.-H."/>
            <person name="Turgeon B."/>
            <person name="Goodwin S."/>
            <person name="Spatafora J."/>
            <person name="Crous P."/>
            <person name="Grigoriev I."/>
        </authorList>
    </citation>
    <scope>NUCLEOTIDE SEQUENCE</scope>
    <source>
        <strain evidence="10">CBS 260.36</strain>
    </source>
</reference>
<dbReference type="OrthoDB" id="4096at2759"/>
<name>A0A9P4MC58_9PEZI</name>